<dbReference type="KEGG" id="cpy:Cphy_2090"/>
<proteinExistence type="predicted"/>
<dbReference type="Proteomes" id="UP000000370">
    <property type="component" value="Chromosome"/>
</dbReference>
<dbReference type="HOGENOM" id="CLU_495844_0_0_9"/>
<gene>
    <name evidence="2" type="ordered locus">Cphy_2090</name>
</gene>
<keyword evidence="1" id="KW-0812">Transmembrane</keyword>
<feature type="transmembrane region" description="Helical" evidence="1">
    <location>
        <begin position="62"/>
        <end position="83"/>
    </location>
</feature>
<keyword evidence="1" id="KW-1133">Transmembrane helix</keyword>
<evidence type="ECO:0000256" key="1">
    <source>
        <dbReference type="SAM" id="Phobius"/>
    </source>
</evidence>
<name>A9KIK6_LACP7</name>
<sequence>MEKPYCDEPENPIKIEIPELVVEWQESEITYESNTLDLYVDPEQIPNNFIPLVKFYKWKKDGVHITIIGIILSIFLMLGFLWYDIYEPLKSKSVLNSLENIYSYRIKKDNNSVCIILDEDANVLYEKIANENSTYQDDILSQKIYWYLTENNKLFYLTSKGSQMVTDNVIEFLPSSDGLKVYYIVNQDDSSSLYEYKLESGTSILIDNNVVERDFCISPDSKVLAYQRKTTEDNVTETYFYSQGKKQLKATNVIPVALSNEGALFYYVQNENLFVQSDGVENQLIKVPNNDLSNLELFFNQNHTELQYTEYQYPNNIYPNYIYPNYKYLINKFLAAQSPLNRDWYISTNGKTGVKLKEYEIFDISLYLKYGGYINHWYNHTYTSNITHLTEILTFTKSLKCRELLDTTLYYSYGLISDNKLFCLADGSVYFMEYQADNPDKIIKISEDLCVKQLVTSVDNSFCYMLTVEGNLYQYDLNGNLKWRLDHVAEIIQIYLRGKEEFCFARINPQGPDLSSVSIYQLCYRKDDNTIVNVEGAGYIKIENSQGRLQDRLLYRDAMDDNQYYMLKNGKGIKVNFPLSSEN</sequence>
<dbReference type="RefSeq" id="WP_012200112.1">
    <property type="nucleotide sequence ID" value="NC_010001.1"/>
</dbReference>
<reference evidence="3" key="1">
    <citation type="submission" date="2007-11" db="EMBL/GenBank/DDBJ databases">
        <title>Complete genome sequence of Clostridium phytofermentans ISDg.</title>
        <authorList>
            <person name="Leschine S.B."/>
            <person name="Warnick T.A."/>
            <person name="Blanchard J.L."/>
            <person name="Schnell D.J."/>
            <person name="Petit E.L."/>
            <person name="LaTouf W.G."/>
            <person name="Copeland A."/>
            <person name="Lucas S."/>
            <person name="Lapidus A."/>
            <person name="Barry K."/>
            <person name="Glavina del Rio T."/>
            <person name="Dalin E."/>
            <person name="Tice H."/>
            <person name="Pitluck S."/>
            <person name="Kiss H."/>
            <person name="Brettin T."/>
            <person name="Bruce D."/>
            <person name="Detter J.C."/>
            <person name="Han C."/>
            <person name="Kuske C."/>
            <person name="Schmutz J."/>
            <person name="Larimer F."/>
            <person name="Land M."/>
            <person name="Hauser L."/>
            <person name="Kyrpides N."/>
            <person name="Kim E.A."/>
            <person name="Richardson P."/>
        </authorList>
    </citation>
    <scope>NUCLEOTIDE SEQUENCE [LARGE SCALE GENOMIC DNA]</scope>
    <source>
        <strain evidence="3">ATCC 700394 / DSM 18823 / ISDg</strain>
    </source>
</reference>
<evidence type="ECO:0000313" key="2">
    <source>
        <dbReference type="EMBL" id="ABX42458.1"/>
    </source>
</evidence>
<keyword evidence="3" id="KW-1185">Reference proteome</keyword>
<accession>A9KIK6</accession>
<dbReference type="OrthoDB" id="1999697at2"/>
<evidence type="ECO:0000313" key="3">
    <source>
        <dbReference type="Proteomes" id="UP000000370"/>
    </source>
</evidence>
<keyword evidence="1" id="KW-0472">Membrane</keyword>
<dbReference type="SUPFAM" id="SSF69304">
    <property type="entry name" value="Tricorn protease N-terminal domain"/>
    <property type="match status" value="1"/>
</dbReference>
<dbReference type="EMBL" id="CP000885">
    <property type="protein sequence ID" value="ABX42458.1"/>
    <property type="molecule type" value="Genomic_DNA"/>
</dbReference>
<dbReference type="AlphaFoldDB" id="A9KIK6"/>
<protein>
    <submittedName>
        <fullName evidence="2">Uncharacterized protein</fullName>
    </submittedName>
</protein>
<organism evidence="2 3">
    <name type="scientific">Lachnoclostridium phytofermentans (strain ATCC 700394 / DSM 18823 / ISDg)</name>
    <name type="common">Clostridium phytofermentans</name>
    <dbReference type="NCBI Taxonomy" id="357809"/>
    <lineage>
        <taxon>Bacteria</taxon>
        <taxon>Bacillati</taxon>
        <taxon>Bacillota</taxon>
        <taxon>Clostridia</taxon>
        <taxon>Lachnospirales</taxon>
        <taxon>Lachnospiraceae</taxon>
    </lineage>
</organism>